<evidence type="ECO:0000313" key="2">
    <source>
        <dbReference type="EMBL" id="CUN52826.1"/>
    </source>
</evidence>
<reference evidence="2 3" key="1">
    <citation type="submission" date="2015-09" db="EMBL/GenBank/DDBJ databases">
        <authorList>
            <consortium name="Pathogen Informatics"/>
        </authorList>
    </citation>
    <scope>NUCLEOTIDE SEQUENCE [LARGE SCALE GENOMIC DNA]</scope>
    <source>
        <strain evidence="2 3">2789STDY5834855</strain>
    </source>
</reference>
<protein>
    <submittedName>
        <fullName evidence="2">Extracellular protein</fullName>
    </submittedName>
</protein>
<feature type="compositionally biased region" description="Low complexity" evidence="1">
    <location>
        <begin position="355"/>
        <end position="366"/>
    </location>
</feature>
<gene>
    <name evidence="2" type="ORF">ERS852470_00143</name>
</gene>
<evidence type="ECO:0000256" key="1">
    <source>
        <dbReference type="SAM" id="MobiDB-lite"/>
    </source>
</evidence>
<feature type="compositionally biased region" description="Low complexity" evidence="1">
    <location>
        <begin position="406"/>
        <end position="433"/>
    </location>
</feature>
<dbReference type="Proteomes" id="UP000095558">
    <property type="component" value="Unassembled WGS sequence"/>
</dbReference>
<dbReference type="OrthoDB" id="9810153at2"/>
<dbReference type="Pfam" id="PF06207">
    <property type="entry name" value="DUF1002"/>
    <property type="match status" value="1"/>
</dbReference>
<dbReference type="EMBL" id="CYZV01000001">
    <property type="protein sequence ID" value="CUN52826.1"/>
    <property type="molecule type" value="Genomic_DNA"/>
</dbReference>
<name>A0A173XPF0_9CLOT</name>
<dbReference type="RefSeq" id="WP_055274896.1">
    <property type="nucleotide sequence ID" value="NZ_CYZV01000001.1"/>
</dbReference>
<organism evidence="2 3">
    <name type="scientific">Clostridium disporicum</name>
    <dbReference type="NCBI Taxonomy" id="84024"/>
    <lineage>
        <taxon>Bacteria</taxon>
        <taxon>Bacillati</taxon>
        <taxon>Bacillota</taxon>
        <taxon>Clostridia</taxon>
        <taxon>Eubacteriales</taxon>
        <taxon>Clostridiaceae</taxon>
        <taxon>Clostridium</taxon>
    </lineage>
</organism>
<accession>A0A173XPF0</accession>
<evidence type="ECO:0000313" key="3">
    <source>
        <dbReference type="Proteomes" id="UP000095558"/>
    </source>
</evidence>
<feature type="compositionally biased region" description="Polar residues" evidence="1">
    <location>
        <begin position="387"/>
        <end position="405"/>
    </location>
</feature>
<sequence>MGLKKRISTLLICGIIILGNISTVYADGANVVTLGTNLSSEQKQIVLDYFGVKENEVVILEVNNQEERKYLEGVATEAQLGTRTYSCAYVQPTSKGNGLNVKTVNLTYVTSSMIASTLTTCGITDANVIAMTPISGGVSGTGALTGIMKAFEDATGEPLDETKKEIASEELVITGDLGEDIGQDKATGVINDIKTEIIKNNTQDTIQIADTINNVTNNYNVTLTPEQQQQLENLMAKVSEQDYDYKEMKDALNSVKDVINEKLDAMGEKVSVGFIESIKEWFTGLGDWFTGLFNSNEKDLGILETTNDDLLGDNVVVDATDDNAIKLPSSEETKGFFEKIWNWFTNLFNNNSSDINNDNSTNSVDSPVISGSENIESNDTIDDTLNPMDNNTTPEQDNSNSIKDTNTSSSDIIPNDDNSNSDSDNNTTDTNDN</sequence>
<feature type="compositionally biased region" description="Polar residues" evidence="1">
    <location>
        <begin position="369"/>
        <end position="378"/>
    </location>
</feature>
<proteinExistence type="predicted"/>
<dbReference type="AlphaFoldDB" id="A0A173XPF0"/>
<feature type="region of interest" description="Disordered" evidence="1">
    <location>
        <begin position="355"/>
        <end position="433"/>
    </location>
</feature>
<dbReference type="InterPro" id="IPR009343">
    <property type="entry name" value="DUF1002"/>
</dbReference>